<evidence type="ECO:0000313" key="1">
    <source>
        <dbReference type="EMBL" id="MBW0521736.1"/>
    </source>
</evidence>
<comment type="caution">
    <text evidence="1">The sequence shown here is derived from an EMBL/GenBank/DDBJ whole genome shotgun (WGS) entry which is preliminary data.</text>
</comment>
<dbReference type="Proteomes" id="UP000765509">
    <property type="component" value="Unassembled WGS sequence"/>
</dbReference>
<proteinExistence type="predicted"/>
<sequence>MLPRCSSSITFTSNRFGHTHSGILDIDQAVSILTVLWKVGMNFYDLKEICNVLNGIVLHLCILTPGRILRQSSAIDFTSHR</sequence>
<keyword evidence="2" id="KW-1185">Reference proteome</keyword>
<protein>
    <submittedName>
        <fullName evidence="1">Uncharacterized protein</fullName>
    </submittedName>
</protein>
<evidence type="ECO:0000313" key="2">
    <source>
        <dbReference type="Proteomes" id="UP000765509"/>
    </source>
</evidence>
<organism evidence="1 2">
    <name type="scientific">Austropuccinia psidii MF-1</name>
    <dbReference type="NCBI Taxonomy" id="1389203"/>
    <lineage>
        <taxon>Eukaryota</taxon>
        <taxon>Fungi</taxon>
        <taxon>Dikarya</taxon>
        <taxon>Basidiomycota</taxon>
        <taxon>Pucciniomycotina</taxon>
        <taxon>Pucciniomycetes</taxon>
        <taxon>Pucciniales</taxon>
        <taxon>Sphaerophragmiaceae</taxon>
        <taxon>Austropuccinia</taxon>
    </lineage>
</organism>
<name>A0A9Q3EMT7_9BASI</name>
<dbReference type="AlphaFoldDB" id="A0A9Q3EMT7"/>
<gene>
    <name evidence="1" type="ORF">O181_061451</name>
</gene>
<accession>A0A9Q3EMT7</accession>
<reference evidence="1" key="1">
    <citation type="submission" date="2021-03" db="EMBL/GenBank/DDBJ databases">
        <title>Draft genome sequence of rust myrtle Austropuccinia psidii MF-1, a brazilian biotype.</title>
        <authorList>
            <person name="Quecine M.C."/>
            <person name="Pachon D.M.R."/>
            <person name="Bonatelli M.L."/>
            <person name="Correr F.H."/>
            <person name="Franceschini L.M."/>
            <person name="Leite T.F."/>
            <person name="Margarido G.R.A."/>
            <person name="Almeida C.A."/>
            <person name="Ferrarezi J.A."/>
            <person name="Labate C.A."/>
        </authorList>
    </citation>
    <scope>NUCLEOTIDE SEQUENCE</scope>
    <source>
        <strain evidence="1">MF-1</strain>
    </source>
</reference>
<feature type="non-terminal residue" evidence="1">
    <location>
        <position position="81"/>
    </location>
</feature>
<dbReference type="EMBL" id="AVOT02029052">
    <property type="protein sequence ID" value="MBW0521736.1"/>
    <property type="molecule type" value="Genomic_DNA"/>
</dbReference>